<dbReference type="STRING" id="1133849.O3I_025325"/>
<proteinExistence type="predicted"/>
<feature type="transmembrane region" description="Helical" evidence="1">
    <location>
        <begin position="39"/>
        <end position="61"/>
    </location>
</feature>
<name>K0F6E3_NOCB7</name>
<keyword evidence="1" id="KW-0812">Transmembrane</keyword>
<protein>
    <submittedName>
        <fullName evidence="2">Uncharacterized protein</fullName>
    </submittedName>
</protein>
<organism evidence="2 3">
    <name type="scientific">Nocardia brasiliensis (strain ATCC 700358 / HUJEG-1)</name>
    <dbReference type="NCBI Taxonomy" id="1133849"/>
    <lineage>
        <taxon>Bacteria</taxon>
        <taxon>Bacillati</taxon>
        <taxon>Actinomycetota</taxon>
        <taxon>Actinomycetes</taxon>
        <taxon>Mycobacteriales</taxon>
        <taxon>Nocardiaceae</taxon>
        <taxon>Nocardia</taxon>
    </lineage>
</organism>
<evidence type="ECO:0000256" key="1">
    <source>
        <dbReference type="SAM" id="Phobius"/>
    </source>
</evidence>
<dbReference type="Proteomes" id="UP000006304">
    <property type="component" value="Chromosome"/>
</dbReference>
<accession>K0F6E3</accession>
<gene>
    <name evidence="2" type="ORF">O3I_025325</name>
</gene>
<keyword evidence="1" id="KW-0472">Membrane</keyword>
<dbReference type="KEGG" id="nbr:O3I_025325"/>
<dbReference type="AlphaFoldDB" id="K0F6E3"/>
<dbReference type="EMBL" id="CP003876">
    <property type="protein sequence ID" value="AFU03016.1"/>
    <property type="molecule type" value="Genomic_DNA"/>
</dbReference>
<feature type="transmembrane region" description="Helical" evidence="1">
    <location>
        <begin position="93"/>
        <end position="114"/>
    </location>
</feature>
<evidence type="ECO:0000313" key="2">
    <source>
        <dbReference type="EMBL" id="AFU03016.1"/>
    </source>
</evidence>
<keyword evidence="1" id="KW-1133">Transmembrane helix</keyword>
<evidence type="ECO:0000313" key="3">
    <source>
        <dbReference type="Proteomes" id="UP000006304"/>
    </source>
</evidence>
<keyword evidence="3" id="KW-1185">Reference proteome</keyword>
<sequence>MLLAGATAAWGVFVASEPLYQVSSCEVVGMDAACGDSMFAHYGVRLVLLLSVPVVLCAVPALQATRRLSWLIASILLLGSLIALPATDSVFAAWGYYLPIGAVAVVVARLSSWYERRRVAVAR</sequence>
<feature type="transmembrane region" description="Helical" evidence="1">
    <location>
        <begin position="68"/>
        <end position="87"/>
    </location>
</feature>
<reference evidence="2 3" key="1">
    <citation type="journal article" date="2012" name="J. Bacteriol.">
        <title>Complete genome sequence of Nocardia brasiliensis HUJEG-1.</title>
        <authorList>
            <person name="Vera-Cabrera L."/>
            <person name="Ortiz-Lopez R."/>
            <person name="Elizondo-Gonzalez R."/>
            <person name="Perez-Maya A.A."/>
            <person name="Ocampo-Candiani J."/>
        </authorList>
    </citation>
    <scope>NUCLEOTIDE SEQUENCE [LARGE SCALE GENOMIC DNA]</scope>
    <source>
        <strain evidence="3">ATCC 700358</strain>
    </source>
</reference>
<dbReference type="HOGENOM" id="CLU_2012885_0_0_11"/>